<gene>
    <name evidence="2" type="ORF">AMELA_G00058910</name>
</gene>
<dbReference type="Proteomes" id="UP000593565">
    <property type="component" value="Unassembled WGS sequence"/>
</dbReference>
<feature type="non-terminal residue" evidence="2">
    <location>
        <position position="1"/>
    </location>
</feature>
<feature type="region of interest" description="Disordered" evidence="1">
    <location>
        <begin position="22"/>
        <end position="41"/>
    </location>
</feature>
<organism evidence="2 3">
    <name type="scientific">Ameiurus melas</name>
    <name type="common">Black bullhead</name>
    <name type="synonym">Silurus melas</name>
    <dbReference type="NCBI Taxonomy" id="219545"/>
    <lineage>
        <taxon>Eukaryota</taxon>
        <taxon>Metazoa</taxon>
        <taxon>Chordata</taxon>
        <taxon>Craniata</taxon>
        <taxon>Vertebrata</taxon>
        <taxon>Euteleostomi</taxon>
        <taxon>Actinopterygii</taxon>
        <taxon>Neopterygii</taxon>
        <taxon>Teleostei</taxon>
        <taxon>Ostariophysi</taxon>
        <taxon>Siluriformes</taxon>
        <taxon>Ictaluridae</taxon>
        <taxon>Ameiurus</taxon>
    </lineage>
</organism>
<evidence type="ECO:0000313" key="2">
    <source>
        <dbReference type="EMBL" id="KAF4088806.1"/>
    </source>
</evidence>
<dbReference type="EMBL" id="JAAGNN010000005">
    <property type="protein sequence ID" value="KAF4088806.1"/>
    <property type="molecule type" value="Genomic_DNA"/>
</dbReference>
<name>A0A7J6B1N5_AMEME</name>
<comment type="caution">
    <text evidence="2">The sequence shown here is derived from an EMBL/GenBank/DDBJ whole genome shotgun (WGS) entry which is preliminary data.</text>
</comment>
<protein>
    <submittedName>
        <fullName evidence="2">Uncharacterized protein</fullName>
    </submittedName>
</protein>
<feature type="non-terminal residue" evidence="2">
    <location>
        <position position="213"/>
    </location>
</feature>
<evidence type="ECO:0000313" key="3">
    <source>
        <dbReference type="Proteomes" id="UP000593565"/>
    </source>
</evidence>
<feature type="compositionally biased region" description="Low complexity" evidence="1">
    <location>
        <begin position="22"/>
        <end position="37"/>
    </location>
</feature>
<dbReference type="AlphaFoldDB" id="A0A7J6B1N5"/>
<sequence>RVGIPGRSWEEAVPYAGFIASPLSSSSSGAEPSVSGASERERLEKPVLRGFSGNTSSIVSLRSRVGLQSSSCGRASFHPLLLELYWWTSRSRFANQPPARRWWLHPAVTVLPVSVGTGARRRGRSESSSLRVGCRSARTQYLFTGYSCLSPVTEIWRHRWDWHLMRVGADRLTYEPGRRRRTSTVECQACNRGSFRTRDCEGTPAAGMQFCLL</sequence>
<keyword evidence="3" id="KW-1185">Reference proteome</keyword>
<accession>A0A7J6B1N5</accession>
<reference evidence="2 3" key="1">
    <citation type="submission" date="2020-02" db="EMBL/GenBank/DDBJ databases">
        <title>A chromosome-scale genome assembly of the black bullhead catfish (Ameiurus melas).</title>
        <authorList>
            <person name="Wen M."/>
            <person name="Zham M."/>
            <person name="Cabau C."/>
            <person name="Klopp C."/>
            <person name="Donnadieu C."/>
            <person name="Roques C."/>
            <person name="Bouchez O."/>
            <person name="Lampietro C."/>
            <person name="Jouanno E."/>
            <person name="Herpin A."/>
            <person name="Louis A."/>
            <person name="Berthelot C."/>
            <person name="Parey E."/>
            <person name="Roest-Crollius H."/>
            <person name="Braasch I."/>
            <person name="Postlethwait J."/>
            <person name="Robinson-Rechavi M."/>
            <person name="Echchiki A."/>
            <person name="Begum T."/>
            <person name="Montfort J."/>
            <person name="Schartl M."/>
            <person name="Bobe J."/>
            <person name="Guiguen Y."/>
        </authorList>
    </citation>
    <scope>NUCLEOTIDE SEQUENCE [LARGE SCALE GENOMIC DNA]</scope>
    <source>
        <strain evidence="2">M_S1</strain>
        <tissue evidence="2">Blood</tissue>
    </source>
</reference>
<evidence type="ECO:0000256" key="1">
    <source>
        <dbReference type="SAM" id="MobiDB-lite"/>
    </source>
</evidence>
<proteinExistence type="predicted"/>